<evidence type="ECO:0000313" key="5">
    <source>
        <dbReference type="EMBL" id="ARU55720.1"/>
    </source>
</evidence>
<organism evidence="5 6">
    <name type="scientific">Oleiphilus messinensis</name>
    <dbReference type="NCBI Taxonomy" id="141451"/>
    <lineage>
        <taxon>Bacteria</taxon>
        <taxon>Pseudomonadati</taxon>
        <taxon>Pseudomonadota</taxon>
        <taxon>Gammaproteobacteria</taxon>
        <taxon>Oceanospirillales</taxon>
        <taxon>Oleiphilaceae</taxon>
        <taxon>Oleiphilus</taxon>
    </lineage>
</organism>
<comment type="similarity">
    <text evidence="1">Belongs to the bacterial solute-binding protein 3 family.</text>
</comment>
<keyword evidence="3" id="KW-0812">Transmembrane</keyword>
<reference evidence="5 6" key="1">
    <citation type="submission" date="2017-05" db="EMBL/GenBank/DDBJ databases">
        <title>Genomic insights into alkan degradation activity of Oleiphilus messinensis.</title>
        <authorList>
            <person name="Kozyavkin S.A."/>
            <person name="Slesarev A.I."/>
            <person name="Golyshin P.N."/>
            <person name="Korzhenkov A."/>
            <person name="Golyshina O.N."/>
            <person name="Toshchakov S.V."/>
        </authorList>
    </citation>
    <scope>NUCLEOTIDE SEQUENCE [LARGE SCALE GENOMIC DNA]</scope>
    <source>
        <strain evidence="5 6">ME102</strain>
    </source>
</reference>
<protein>
    <submittedName>
        <fullName evidence="5">Extracellular solute-binding protein</fullName>
    </submittedName>
</protein>
<sequence length="287" mass="32919">MHLVDLNYTVIRAQSNRGVAVQKWLYSLILLSISFFAGACHQGVAYVAGKQDYPPISWNNDGIMDGIAFDVMSEILAEKNIRIERVPPHPWKRILKSAGKGEIDIIVSIRETEERRGYLHFVPTALLSTAQNVFFLDNQSIKTREDLIGKMGGITLGVRFDGEFDVFAKRHLQFDEVALLQQNIRKLQSKRIDYFISPLLTTLHYMHNNRTLRQNDGPNITYLAHPLFTANEKVAISMKSDCSALADYIDKRLAEYHSQGIIDRVLEEQFIRWGNITRIMDEVSRHQ</sequence>
<keyword evidence="6" id="KW-1185">Reference proteome</keyword>
<proteinExistence type="inferred from homology"/>
<dbReference type="InterPro" id="IPR001638">
    <property type="entry name" value="Solute-binding_3/MltF_N"/>
</dbReference>
<feature type="domain" description="Solute-binding protein family 3/N-terminal" evidence="4">
    <location>
        <begin position="44"/>
        <end position="269"/>
    </location>
</feature>
<dbReference type="PANTHER" id="PTHR35936">
    <property type="entry name" value="MEMBRANE-BOUND LYTIC MUREIN TRANSGLYCOSYLASE F"/>
    <property type="match status" value="1"/>
</dbReference>
<dbReference type="Pfam" id="PF00497">
    <property type="entry name" value="SBP_bac_3"/>
    <property type="match status" value="1"/>
</dbReference>
<dbReference type="SUPFAM" id="SSF53850">
    <property type="entry name" value="Periplasmic binding protein-like II"/>
    <property type="match status" value="1"/>
</dbReference>
<keyword evidence="2" id="KW-0732">Signal</keyword>
<evidence type="ECO:0000313" key="6">
    <source>
        <dbReference type="Proteomes" id="UP000196027"/>
    </source>
</evidence>
<keyword evidence="3" id="KW-1133">Transmembrane helix</keyword>
<dbReference type="KEGG" id="ome:OLMES_1645"/>
<dbReference type="Proteomes" id="UP000196027">
    <property type="component" value="Chromosome"/>
</dbReference>
<gene>
    <name evidence="5" type="ORF">OLMES_1645</name>
</gene>
<feature type="transmembrane region" description="Helical" evidence="3">
    <location>
        <begin position="24"/>
        <end position="48"/>
    </location>
</feature>
<dbReference type="PANTHER" id="PTHR35936:SF25">
    <property type="entry name" value="ABC TRANSPORTER SUBSTRATE-BINDING PROTEIN"/>
    <property type="match status" value="1"/>
</dbReference>
<accession>A0A1Y0I660</accession>
<dbReference type="SMART" id="SM00062">
    <property type="entry name" value="PBPb"/>
    <property type="match status" value="1"/>
</dbReference>
<evidence type="ECO:0000256" key="1">
    <source>
        <dbReference type="ARBA" id="ARBA00010333"/>
    </source>
</evidence>
<evidence type="ECO:0000259" key="4">
    <source>
        <dbReference type="SMART" id="SM00062"/>
    </source>
</evidence>
<evidence type="ECO:0000256" key="2">
    <source>
        <dbReference type="ARBA" id="ARBA00022729"/>
    </source>
</evidence>
<dbReference type="Gene3D" id="3.40.190.10">
    <property type="entry name" value="Periplasmic binding protein-like II"/>
    <property type="match status" value="2"/>
</dbReference>
<evidence type="ECO:0000256" key="3">
    <source>
        <dbReference type="SAM" id="Phobius"/>
    </source>
</evidence>
<keyword evidence="3" id="KW-0472">Membrane</keyword>
<dbReference type="AlphaFoldDB" id="A0A1Y0I660"/>
<name>A0A1Y0I660_9GAMM</name>
<dbReference type="EMBL" id="CP021425">
    <property type="protein sequence ID" value="ARU55720.1"/>
    <property type="molecule type" value="Genomic_DNA"/>
</dbReference>